<dbReference type="PRINTS" id="PR00056">
    <property type="entry name" value="HSFDOMAIN"/>
</dbReference>
<dbReference type="Pfam" id="PF00447">
    <property type="entry name" value="HSF_DNA-bind"/>
    <property type="match status" value="1"/>
</dbReference>
<evidence type="ECO:0000313" key="12">
    <source>
        <dbReference type="EMBL" id="CAG7871324.1"/>
    </source>
</evidence>
<name>A0A3P5YHT0_BRACM</name>
<dbReference type="SUPFAM" id="SSF46785">
    <property type="entry name" value="Winged helix' DNA-binding domain"/>
    <property type="match status" value="1"/>
</dbReference>
<dbReference type="InterPro" id="IPR000232">
    <property type="entry name" value="HSF_DNA-bd"/>
</dbReference>
<reference evidence="13" key="1">
    <citation type="submission" date="2018-11" db="EMBL/GenBank/DDBJ databases">
        <authorList>
            <consortium name="Genoscope - CEA"/>
            <person name="William W."/>
        </authorList>
    </citation>
    <scope>NUCLEOTIDE SEQUENCE</scope>
</reference>
<sequence>MVSDNGEPMMVITNESQRSVPTPFLIKTFNLVEDPSIDDVISWNEDGSSFVVWNPTDFARDLLPKHFKHNNFSSFVRQLNTYGFKKVVPDRWEFSNDFFRRGEKRLLKEIQRRKLTPQAAAVTPPPEVVAAAAAAQRVQTTKTVVSPSSSAEDQAVSPSWYCQTGNSGGLSVELLEENEKLRSQNIQLNRELTQMKSLCDNIFSLMSNFSGSPPDQNCSPGPSSSHERMKPVEFFPAKRFSGETEVEEEASHRLFGVSIGLKRTRSEGVQVKAVGERSGGGGEKEETPWLRHYNRTNQRVCN</sequence>
<keyword evidence="4" id="KW-0805">Transcription regulation</keyword>
<comment type="subcellular location">
    <subcellularLocation>
        <location evidence="1">Nucleus</location>
    </subcellularLocation>
</comment>
<dbReference type="AlphaFoldDB" id="A0A3P5YHT0"/>
<keyword evidence="3" id="KW-0597">Phosphoprotein</keyword>
<feature type="domain" description="HSF-type DNA-binding" evidence="11">
    <location>
        <begin position="63"/>
        <end position="87"/>
    </location>
</feature>
<dbReference type="Proteomes" id="UP000694005">
    <property type="component" value="Chromosome A06"/>
</dbReference>
<dbReference type="GO" id="GO:0043565">
    <property type="term" value="F:sequence-specific DNA binding"/>
    <property type="evidence" value="ECO:0007669"/>
    <property type="project" value="InterPro"/>
</dbReference>
<evidence type="ECO:0000256" key="4">
    <source>
        <dbReference type="ARBA" id="ARBA00023015"/>
    </source>
</evidence>
<dbReference type="PANTHER" id="PTHR10015:SF333">
    <property type="entry name" value="HEAT STRESS TRANSCRIPTION FACTOR B-2A"/>
    <property type="match status" value="1"/>
</dbReference>
<comment type="similarity">
    <text evidence="9">Belongs to the HSF family.</text>
</comment>
<gene>
    <name evidence="13" type="ORF">BRAA06T25812Z</name>
    <name evidence="12" type="ORF">BRAPAZ1V2_A06P35640.2</name>
</gene>
<protein>
    <recommendedName>
        <fullName evidence="11">HSF-type DNA-binding domain-containing protein</fullName>
    </recommendedName>
</protein>
<keyword evidence="10" id="KW-0175">Coiled coil</keyword>
<evidence type="ECO:0000259" key="11">
    <source>
        <dbReference type="PROSITE" id="PS00434"/>
    </source>
</evidence>
<dbReference type="GO" id="GO:0003700">
    <property type="term" value="F:DNA-binding transcription factor activity"/>
    <property type="evidence" value="ECO:0007669"/>
    <property type="project" value="InterPro"/>
</dbReference>
<dbReference type="InterPro" id="IPR036388">
    <property type="entry name" value="WH-like_DNA-bd_sf"/>
</dbReference>
<proteinExistence type="inferred from homology"/>
<keyword evidence="7" id="KW-0804">Transcription</keyword>
<dbReference type="PANTHER" id="PTHR10015">
    <property type="entry name" value="HEAT SHOCK TRANSCRIPTION FACTOR"/>
    <property type="match status" value="1"/>
</dbReference>
<accession>A0A3P5YHT0</accession>
<feature type="coiled-coil region" evidence="10">
    <location>
        <begin position="171"/>
        <end position="198"/>
    </location>
</feature>
<dbReference type="PROSITE" id="PS00434">
    <property type="entry name" value="HSF_DOMAIN"/>
    <property type="match status" value="1"/>
</dbReference>
<evidence type="ECO:0000256" key="9">
    <source>
        <dbReference type="RuleBase" id="RU004020"/>
    </source>
</evidence>
<keyword evidence="6" id="KW-0238">DNA-binding</keyword>
<dbReference type="SMART" id="SM00415">
    <property type="entry name" value="HSF"/>
    <property type="match status" value="1"/>
</dbReference>
<comment type="subunit">
    <text evidence="2">Homotrimer.</text>
</comment>
<dbReference type="InterPro" id="IPR036390">
    <property type="entry name" value="WH_DNA-bd_sf"/>
</dbReference>
<evidence type="ECO:0000256" key="5">
    <source>
        <dbReference type="ARBA" id="ARBA00023016"/>
    </source>
</evidence>
<dbReference type="EMBL" id="LR031569">
    <property type="protein sequence ID" value="VDC67272.1"/>
    <property type="molecule type" value="Genomic_DNA"/>
</dbReference>
<keyword evidence="8" id="KW-0539">Nucleus</keyword>
<dbReference type="Gramene" id="A06p35640.2_BraZ1">
    <property type="protein sequence ID" value="A06p35640.2_BraZ1.CDS"/>
    <property type="gene ID" value="A06g35640.2_BraZ1"/>
</dbReference>
<evidence type="ECO:0000256" key="8">
    <source>
        <dbReference type="ARBA" id="ARBA00023242"/>
    </source>
</evidence>
<evidence type="ECO:0000256" key="1">
    <source>
        <dbReference type="ARBA" id="ARBA00004123"/>
    </source>
</evidence>
<evidence type="ECO:0000256" key="2">
    <source>
        <dbReference type="ARBA" id="ARBA00011233"/>
    </source>
</evidence>
<dbReference type="EMBL" id="LS974622">
    <property type="protein sequence ID" value="CAG7871324.1"/>
    <property type="molecule type" value="Genomic_DNA"/>
</dbReference>
<evidence type="ECO:0000256" key="6">
    <source>
        <dbReference type="ARBA" id="ARBA00023125"/>
    </source>
</evidence>
<dbReference type="GO" id="GO:0005634">
    <property type="term" value="C:nucleus"/>
    <property type="evidence" value="ECO:0007669"/>
    <property type="project" value="UniProtKB-SubCell"/>
</dbReference>
<organism evidence="13">
    <name type="scientific">Brassica campestris</name>
    <name type="common">Field mustard</name>
    <dbReference type="NCBI Taxonomy" id="3711"/>
    <lineage>
        <taxon>Eukaryota</taxon>
        <taxon>Viridiplantae</taxon>
        <taxon>Streptophyta</taxon>
        <taxon>Embryophyta</taxon>
        <taxon>Tracheophyta</taxon>
        <taxon>Spermatophyta</taxon>
        <taxon>Magnoliopsida</taxon>
        <taxon>eudicotyledons</taxon>
        <taxon>Gunneridae</taxon>
        <taxon>Pentapetalae</taxon>
        <taxon>rosids</taxon>
        <taxon>malvids</taxon>
        <taxon>Brassicales</taxon>
        <taxon>Brassicaceae</taxon>
        <taxon>Brassiceae</taxon>
        <taxon>Brassica</taxon>
    </lineage>
</organism>
<evidence type="ECO:0000256" key="10">
    <source>
        <dbReference type="SAM" id="Coils"/>
    </source>
</evidence>
<dbReference type="Gene3D" id="1.10.10.10">
    <property type="entry name" value="Winged helix-like DNA-binding domain superfamily/Winged helix DNA-binding domain"/>
    <property type="match status" value="1"/>
</dbReference>
<evidence type="ECO:0000256" key="3">
    <source>
        <dbReference type="ARBA" id="ARBA00022553"/>
    </source>
</evidence>
<dbReference type="FunFam" id="1.10.10.10:FF:000037">
    <property type="entry name" value="Heat stress transcription factor B-4"/>
    <property type="match status" value="1"/>
</dbReference>
<evidence type="ECO:0000256" key="7">
    <source>
        <dbReference type="ARBA" id="ARBA00023163"/>
    </source>
</evidence>
<keyword evidence="5" id="KW-0346">Stress response</keyword>
<evidence type="ECO:0000313" key="13">
    <source>
        <dbReference type="EMBL" id="VDC67272.1"/>
    </source>
</evidence>